<evidence type="ECO:0000313" key="1">
    <source>
        <dbReference type="EMBL" id="GGU39555.1"/>
    </source>
</evidence>
<comment type="caution">
    <text evidence="1">The sequence shown here is derived from an EMBL/GenBank/DDBJ whole genome shotgun (WGS) entry which is preliminary data.</text>
</comment>
<accession>A0ABQ2UKY4</accession>
<dbReference type="EMBL" id="BMRE01000013">
    <property type="protein sequence ID" value="GGU39555.1"/>
    <property type="molecule type" value="Genomic_DNA"/>
</dbReference>
<dbReference type="Proteomes" id="UP000649573">
    <property type="component" value="Unassembled WGS sequence"/>
</dbReference>
<sequence length="246" mass="27190">MSLNGSSGQARSISSIREGTGSNIDRVLELGRMLAAHLENHDTTGHWVAHHLAELVVAAEDESTTTVEQRLQIVQTVLKVWSRRRDLPRRSPLQEFSGVLAGLDRLGDRTSWRFLRLAEMVTGLPDPSTSGLPLVETAAELERLARETLLHLFWLAAQDAKEANHEWLAVADEVAPNIETQVHTRLARLRGRLTRADEVDQPDQEDDPLSTANHVKRLRAMAELLNRVADDLAAGDIPDSTTSAPS</sequence>
<organism evidence="1 2">
    <name type="scientific">Lentzea flava</name>
    <dbReference type="NCBI Taxonomy" id="103732"/>
    <lineage>
        <taxon>Bacteria</taxon>
        <taxon>Bacillati</taxon>
        <taxon>Actinomycetota</taxon>
        <taxon>Actinomycetes</taxon>
        <taxon>Pseudonocardiales</taxon>
        <taxon>Pseudonocardiaceae</taxon>
        <taxon>Lentzea</taxon>
    </lineage>
</organism>
<protein>
    <submittedName>
        <fullName evidence="1">Uncharacterized protein</fullName>
    </submittedName>
</protein>
<evidence type="ECO:0000313" key="2">
    <source>
        <dbReference type="Proteomes" id="UP000649573"/>
    </source>
</evidence>
<proteinExistence type="predicted"/>
<keyword evidence="2" id="KW-1185">Reference proteome</keyword>
<name>A0ABQ2UKY4_9PSEU</name>
<gene>
    <name evidence="1" type="ORF">GCM10010178_34800</name>
</gene>
<reference evidence="2" key="1">
    <citation type="journal article" date="2019" name="Int. J. Syst. Evol. Microbiol.">
        <title>The Global Catalogue of Microorganisms (GCM) 10K type strain sequencing project: providing services to taxonomists for standard genome sequencing and annotation.</title>
        <authorList>
            <consortium name="The Broad Institute Genomics Platform"/>
            <consortium name="The Broad Institute Genome Sequencing Center for Infectious Disease"/>
            <person name="Wu L."/>
            <person name="Ma J."/>
        </authorList>
    </citation>
    <scope>NUCLEOTIDE SEQUENCE [LARGE SCALE GENOMIC DNA]</scope>
    <source>
        <strain evidence="2">JCM 3296</strain>
    </source>
</reference>